<dbReference type="InterPro" id="IPR042815">
    <property type="entry name" value="DRC10"/>
</dbReference>
<comment type="similarity">
    <text evidence="3">Belongs to the DRC10 family.</text>
</comment>
<comment type="subcellular location">
    <subcellularLocation>
        <location evidence="2">Cytoplasm</location>
        <location evidence="2">Cytoskeleton</location>
        <location evidence="2">Flagellum axoneme</location>
    </subcellularLocation>
</comment>
<feature type="compositionally biased region" description="Basic residues" evidence="11">
    <location>
        <begin position="464"/>
        <end position="478"/>
    </location>
</feature>
<evidence type="ECO:0000256" key="7">
    <source>
        <dbReference type="ARBA" id="ARBA00023069"/>
    </source>
</evidence>
<keyword evidence="9" id="KW-0966">Cell projection</keyword>
<dbReference type="EMBL" id="JASPKY010000018">
    <property type="protein sequence ID" value="KAK9752813.1"/>
    <property type="molecule type" value="Genomic_DNA"/>
</dbReference>
<proteinExistence type="inferred from homology"/>
<accession>A0AAW1N0K9</accession>
<comment type="caution">
    <text evidence="12">The sequence shown here is derived from an EMBL/GenBank/DDBJ whole genome shotgun (WGS) entry which is preliminary data.</text>
</comment>
<dbReference type="PANTHER" id="PTHR31598">
    <property type="entry name" value="IQ DOMAIN-CONTAINING PROTEIN D"/>
    <property type="match status" value="1"/>
</dbReference>
<dbReference type="PANTHER" id="PTHR31598:SF1">
    <property type="entry name" value="DYNEIN REGULATORY COMPLEX PROTEIN 10"/>
    <property type="match status" value="1"/>
</dbReference>
<keyword evidence="6" id="KW-0282">Flagellum</keyword>
<gene>
    <name evidence="12" type="ORF">QE152_g4005</name>
</gene>
<dbReference type="PROSITE" id="PS50096">
    <property type="entry name" value="IQ"/>
    <property type="match status" value="1"/>
</dbReference>
<comment type="function">
    <text evidence="1">Component of the nexin-dynein regulatory complex (N-DRC), a key regulator of ciliary/flagellar motility which maintains the alignment and integrity of the distal axoneme and regulates microtubule sliding in motile axonemes.</text>
</comment>
<dbReference type="Proteomes" id="UP001458880">
    <property type="component" value="Unassembled WGS sequence"/>
</dbReference>
<name>A0AAW1N0K9_POPJA</name>
<feature type="coiled-coil region" evidence="10">
    <location>
        <begin position="234"/>
        <end position="279"/>
    </location>
</feature>
<keyword evidence="8" id="KW-0206">Cytoskeleton</keyword>
<evidence type="ECO:0000256" key="6">
    <source>
        <dbReference type="ARBA" id="ARBA00022846"/>
    </source>
</evidence>
<evidence type="ECO:0000313" key="13">
    <source>
        <dbReference type="Proteomes" id="UP001458880"/>
    </source>
</evidence>
<keyword evidence="7" id="KW-0969">Cilium</keyword>
<feature type="region of interest" description="Disordered" evidence="11">
    <location>
        <begin position="437"/>
        <end position="519"/>
    </location>
</feature>
<evidence type="ECO:0000256" key="1">
    <source>
        <dbReference type="ARBA" id="ARBA00003029"/>
    </source>
</evidence>
<organism evidence="12 13">
    <name type="scientific">Popillia japonica</name>
    <name type="common">Japanese beetle</name>
    <dbReference type="NCBI Taxonomy" id="7064"/>
    <lineage>
        <taxon>Eukaryota</taxon>
        <taxon>Metazoa</taxon>
        <taxon>Ecdysozoa</taxon>
        <taxon>Arthropoda</taxon>
        <taxon>Hexapoda</taxon>
        <taxon>Insecta</taxon>
        <taxon>Pterygota</taxon>
        <taxon>Neoptera</taxon>
        <taxon>Endopterygota</taxon>
        <taxon>Coleoptera</taxon>
        <taxon>Polyphaga</taxon>
        <taxon>Scarabaeiformia</taxon>
        <taxon>Scarabaeidae</taxon>
        <taxon>Rutelinae</taxon>
        <taxon>Popillia</taxon>
    </lineage>
</organism>
<keyword evidence="13" id="KW-1185">Reference proteome</keyword>
<evidence type="ECO:0000256" key="10">
    <source>
        <dbReference type="SAM" id="Coils"/>
    </source>
</evidence>
<feature type="compositionally biased region" description="Basic and acidic residues" evidence="11">
    <location>
        <begin position="143"/>
        <end position="158"/>
    </location>
</feature>
<evidence type="ECO:0000256" key="5">
    <source>
        <dbReference type="ARBA" id="ARBA00022490"/>
    </source>
</evidence>
<evidence type="ECO:0000256" key="9">
    <source>
        <dbReference type="ARBA" id="ARBA00023273"/>
    </source>
</evidence>
<evidence type="ECO:0000313" key="12">
    <source>
        <dbReference type="EMBL" id="KAK9752813.1"/>
    </source>
</evidence>
<reference evidence="12 13" key="1">
    <citation type="journal article" date="2024" name="BMC Genomics">
        <title>De novo assembly and annotation of Popillia japonica's genome with initial clues to its potential as an invasive pest.</title>
        <authorList>
            <person name="Cucini C."/>
            <person name="Boschi S."/>
            <person name="Funari R."/>
            <person name="Cardaioli E."/>
            <person name="Iannotti N."/>
            <person name="Marturano G."/>
            <person name="Paoli F."/>
            <person name="Bruttini M."/>
            <person name="Carapelli A."/>
            <person name="Frati F."/>
            <person name="Nardi F."/>
        </authorList>
    </citation>
    <scope>NUCLEOTIDE SEQUENCE [LARGE SCALE GENOMIC DNA]</scope>
    <source>
        <strain evidence="12">DMR45628</strain>
    </source>
</reference>
<feature type="compositionally biased region" description="Basic and acidic residues" evidence="11">
    <location>
        <begin position="479"/>
        <end position="504"/>
    </location>
</feature>
<feature type="coiled-coil region" evidence="10">
    <location>
        <begin position="349"/>
        <end position="404"/>
    </location>
</feature>
<keyword evidence="10" id="KW-0175">Coiled coil</keyword>
<evidence type="ECO:0000256" key="8">
    <source>
        <dbReference type="ARBA" id="ARBA00023212"/>
    </source>
</evidence>
<evidence type="ECO:0000256" key="2">
    <source>
        <dbReference type="ARBA" id="ARBA00004611"/>
    </source>
</evidence>
<evidence type="ECO:0000256" key="3">
    <source>
        <dbReference type="ARBA" id="ARBA00009071"/>
    </source>
</evidence>
<protein>
    <recommendedName>
        <fullName evidence="4">Dynein regulatory complex protein 10</fullName>
    </recommendedName>
</protein>
<feature type="region of interest" description="Disordered" evidence="11">
    <location>
        <begin position="137"/>
        <end position="158"/>
    </location>
</feature>
<keyword evidence="5" id="KW-0963">Cytoplasm</keyword>
<sequence length="519" mass="60424">MQLDAGKESSLGRAALQRSSNIVKKMSHDMSKMSTNESMPSLRGSVFQIKQKSHEELDIEIQSHRILHVLDELIYKLEIVAAVPILIQDGGRLLYKCFPPKDAEFIMEVCQQYTVVEDESEDTMFDTTSAISGSRAFSMQQKESNRSDMQKDRPVSIKEKRPDASVHQVIALICNSETLKNQVLEMDEADMDELTITLIEGARRLRAVAVHKLQIPANEERERERELRKAWKENAEAKILIANIQEKLNKQKEELDVQLNAKEEQIKAYTEKIEVLKAKFKEDIKKRVNDSEKYMIQKTQHSEDIQAQLQQEAKDTTHNYWTLLDQHLAAEKQLRTRKIKIEAQLANWLAKFDQDIGEKQTEYEDLQKLYDEEMQELQTLQRKFDEQEEEYLELMAERDDYERRIYEKKAYTFLMNRSARKIQRFWRAYRERKRARKKARKAKKEAREKGSASESGADSAKPAKTGKGKGKGKKKGKEKKTEILVRSEDPMAKLESKFKGHILEDINTEPIPEQVTVDL</sequence>
<dbReference type="AlphaFoldDB" id="A0AAW1N0K9"/>
<evidence type="ECO:0000256" key="4">
    <source>
        <dbReference type="ARBA" id="ARBA00021752"/>
    </source>
</evidence>
<evidence type="ECO:0000256" key="11">
    <source>
        <dbReference type="SAM" id="MobiDB-lite"/>
    </source>
</evidence>